<dbReference type="Proteomes" id="UP001279410">
    <property type="component" value="Unassembled WGS sequence"/>
</dbReference>
<protein>
    <submittedName>
        <fullName evidence="2">Nuclear factor erythroid 2-related factor 1-like protein</fullName>
    </submittedName>
</protein>
<comment type="caution">
    <text evidence="2">The sequence shown here is derived from an EMBL/GenBank/DDBJ whole genome shotgun (WGS) entry which is preliminary data.</text>
</comment>
<feature type="non-terminal residue" evidence="2">
    <location>
        <position position="1"/>
    </location>
</feature>
<keyword evidence="4" id="KW-1185">Reference proteome</keyword>
<feature type="region of interest" description="Disordered" evidence="1">
    <location>
        <begin position="15"/>
        <end position="114"/>
    </location>
</feature>
<organism evidence="2 4">
    <name type="scientific">Lates japonicus</name>
    <name type="common">Japanese lates</name>
    <dbReference type="NCBI Taxonomy" id="270547"/>
    <lineage>
        <taxon>Eukaryota</taxon>
        <taxon>Metazoa</taxon>
        <taxon>Chordata</taxon>
        <taxon>Craniata</taxon>
        <taxon>Vertebrata</taxon>
        <taxon>Euteleostomi</taxon>
        <taxon>Actinopterygii</taxon>
        <taxon>Neopterygii</taxon>
        <taxon>Teleostei</taxon>
        <taxon>Neoteleostei</taxon>
        <taxon>Acanthomorphata</taxon>
        <taxon>Carangaria</taxon>
        <taxon>Carangaria incertae sedis</taxon>
        <taxon>Centropomidae</taxon>
        <taxon>Lates</taxon>
    </lineage>
</organism>
<evidence type="ECO:0000313" key="3">
    <source>
        <dbReference type="EMBL" id="GLD63443.1"/>
    </source>
</evidence>
<evidence type="ECO:0000313" key="4">
    <source>
        <dbReference type="Proteomes" id="UP001279410"/>
    </source>
</evidence>
<evidence type="ECO:0000313" key="2">
    <source>
        <dbReference type="EMBL" id="GLD51983.1"/>
    </source>
</evidence>
<sequence>VPHAELETWLVQREPDPLPMECPDQPSLVERAPTGVHRERSGPSVEPRAERGTLQEEMEEDNIEVPRSALGSTDGPLRSLCTPVGALSTREGWSGHSMGRGSGSLWTSHVSSSA</sequence>
<evidence type="ECO:0000256" key="1">
    <source>
        <dbReference type="SAM" id="MobiDB-lite"/>
    </source>
</evidence>
<feature type="compositionally biased region" description="Basic and acidic residues" evidence="1">
    <location>
        <begin position="36"/>
        <end position="54"/>
    </location>
</feature>
<dbReference type="AlphaFoldDB" id="A0AAD3MDG9"/>
<accession>A0AAD3MDG9</accession>
<gene>
    <name evidence="2" type="ORF">AKAME5_002818500</name>
    <name evidence="3" type="ORF">AKAME5_003002900</name>
</gene>
<dbReference type="EMBL" id="BRZM01003746">
    <property type="protein sequence ID" value="GLD51983.1"/>
    <property type="molecule type" value="Genomic_DNA"/>
</dbReference>
<proteinExistence type="predicted"/>
<dbReference type="EMBL" id="BRZM01008870">
    <property type="protein sequence ID" value="GLD63443.1"/>
    <property type="molecule type" value="Genomic_DNA"/>
</dbReference>
<reference evidence="2" key="1">
    <citation type="submission" date="2022-08" db="EMBL/GenBank/DDBJ databases">
        <title>Genome sequencing of akame (Lates japonicus).</title>
        <authorList>
            <person name="Hashiguchi Y."/>
            <person name="Takahashi H."/>
        </authorList>
    </citation>
    <scope>NUCLEOTIDE SEQUENCE</scope>
    <source>
        <strain evidence="2">Kochi</strain>
    </source>
</reference>
<name>A0AAD3MDG9_LATJO</name>
<feature type="compositionally biased region" description="Polar residues" evidence="1">
    <location>
        <begin position="104"/>
        <end position="114"/>
    </location>
</feature>